<reference evidence="3 4" key="1">
    <citation type="submission" date="2017-09" db="EMBL/GenBank/DDBJ databases">
        <title>Depth-based differentiation of microbial function through sediment-hosted aquifers and enrichment of novel symbionts in the deep terrestrial subsurface.</title>
        <authorList>
            <person name="Probst A.J."/>
            <person name="Ladd B."/>
            <person name="Jarett J.K."/>
            <person name="Geller-Mcgrath D.E."/>
            <person name="Sieber C.M."/>
            <person name="Emerson J.B."/>
            <person name="Anantharaman K."/>
            <person name="Thomas B.C."/>
            <person name="Malmstrom R."/>
            <person name="Stieglmeier M."/>
            <person name="Klingl A."/>
            <person name="Woyke T."/>
            <person name="Ryan C.M."/>
            <person name="Banfield J.F."/>
        </authorList>
    </citation>
    <scope>NUCLEOTIDE SEQUENCE [LARGE SCALE GENOMIC DNA]</scope>
    <source>
        <strain evidence="3">CG17_big_fil_post_rev_8_21_14_2_50_48_46</strain>
    </source>
</reference>
<sequence>MYQTEMSSPSKNYTVLVIEDQPLDMALIEDVVESEKIPVHLISFDCGEKAIQYLKQQKTPGLRPDLILLDLKLSGVQSLEILKKLRAEPRFGIIPIVILTSIESAWVVLDAYRLGCNCYIKKSLEPKDFSQSVSAIFDFWLNFAVLPDREGAR</sequence>
<proteinExistence type="predicted"/>
<feature type="modified residue" description="4-aspartylphosphate" evidence="1">
    <location>
        <position position="70"/>
    </location>
</feature>
<dbReference type="Gene3D" id="3.40.50.2300">
    <property type="match status" value="1"/>
</dbReference>
<dbReference type="SUPFAM" id="SSF52172">
    <property type="entry name" value="CheY-like"/>
    <property type="match status" value="1"/>
</dbReference>
<dbReference type="PANTHER" id="PTHR44520:SF2">
    <property type="entry name" value="RESPONSE REGULATOR RCP1"/>
    <property type="match status" value="1"/>
</dbReference>
<evidence type="ECO:0000256" key="1">
    <source>
        <dbReference type="PROSITE-ProRule" id="PRU00169"/>
    </source>
</evidence>
<comment type="caution">
    <text evidence="3">The sequence shown here is derived from an EMBL/GenBank/DDBJ whole genome shotgun (WGS) entry which is preliminary data.</text>
</comment>
<feature type="domain" description="Response regulatory" evidence="2">
    <location>
        <begin position="14"/>
        <end position="137"/>
    </location>
</feature>
<evidence type="ECO:0000259" key="2">
    <source>
        <dbReference type="PROSITE" id="PS50110"/>
    </source>
</evidence>
<dbReference type="GO" id="GO:0000160">
    <property type="term" value="P:phosphorelay signal transduction system"/>
    <property type="evidence" value="ECO:0007669"/>
    <property type="project" value="InterPro"/>
</dbReference>
<protein>
    <recommendedName>
        <fullName evidence="2">Response regulatory domain-containing protein</fullName>
    </recommendedName>
</protein>
<name>A0A2M7G701_9BACT</name>
<evidence type="ECO:0000313" key="4">
    <source>
        <dbReference type="Proteomes" id="UP000231019"/>
    </source>
</evidence>
<dbReference type="SMART" id="SM00448">
    <property type="entry name" value="REC"/>
    <property type="match status" value="1"/>
</dbReference>
<dbReference type="Pfam" id="PF00072">
    <property type="entry name" value="Response_reg"/>
    <property type="match status" value="1"/>
</dbReference>
<dbReference type="PANTHER" id="PTHR44520">
    <property type="entry name" value="RESPONSE REGULATOR RCP1-RELATED"/>
    <property type="match status" value="1"/>
</dbReference>
<dbReference type="EMBL" id="PFFQ01000019">
    <property type="protein sequence ID" value="PIW17828.1"/>
    <property type="molecule type" value="Genomic_DNA"/>
</dbReference>
<dbReference type="InterPro" id="IPR011006">
    <property type="entry name" value="CheY-like_superfamily"/>
</dbReference>
<organism evidence="3 4">
    <name type="scientific">bacterium (Candidatus Blackallbacteria) CG17_big_fil_post_rev_8_21_14_2_50_48_46</name>
    <dbReference type="NCBI Taxonomy" id="2014261"/>
    <lineage>
        <taxon>Bacteria</taxon>
        <taxon>Candidatus Blackallbacteria</taxon>
    </lineage>
</organism>
<gene>
    <name evidence="3" type="ORF">COW36_07100</name>
</gene>
<dbReference type="AlphaFoldDB" id="A0A2M7G701"/>
<dbReference type="Proteomes" id="UP000231019">
    <property type="component" value="Unassembled WGS sequence"/>
</dbReference>
<dbReference type="PROSITE" id="PS50110">
    <property type="entry name" value="RESPONSE_REGULATORY"/>
    <property type="match status" value="1"/>
</dbReference>
<accession>A0A2M7G701</accession>
<keyword evidence="1" id="KW-0597">Phosphoprotein</keyword>
<dbReference type="InterPro" id="IPR052893">
    <property type="entry name" value="TCS_response_regulator"/>
</dbReference>
<dbReference type="InterPro" id="IPR001789">
    <property type="entry name" value="Sig_transdc_resp-reg_receiver"/>
</dbReference>
<evidence type="ECO:0000313" key="3">
    <source>
        <dbReference type="EMBL" id="PIW17828.1"/>
    </source>
</evidence>